<dbReference type="Proteomes" id="UP000510721">
    <property type="component" value="Plasmid pEmeITTGR7a"/>
</dbReference>
<dbReference type="GO" id="GO:0006355">
    <property type="term" value="P:regulation of DNA-templated transcription"/>
    <property type="evidence" value="ECO:0007669"/>
    <property type="project" value="InterPro"/>
</dbReference>
<evidence type="ECO:0000313" key="7">
    <source>
        <dbReference type="EMBL" id="QLL64144.1"/>
    </source>
</evidence>
<proteinExistence type="predicted"/>
<protein>
    <submittedName>
        <fullName evidence="7">Response regulator transcription factor</fullName>
    </submittedName>
</protein>
<dbReference type="SMART" id="SM00448">
    <property type="entry name" value="REC"/>
    <property type="match status" value="1"/>
</dbReference>
<evidence type="ECO:0000313" key="8">
    <source>
        <dbReference type="Proteomes" id="UP000510721"/>
    </source>
</evidence>
<evidence type="ECO:0000259" key="5">
    <source>
        <dbReference type="PROSITE" id="PS50043"/>
    </source>
</evidence>
<evidence type="ECO:0000259" key="6">
    <source>
        <dbReference type="PROSITE" id="PS50110"/>
    </source>
</evidence>
<dbReference type="InterPro" id="IPR000792">
    <property type="entry name" value="Tscrpt_reg_LuxR_C"/>
</dbReference>
<evidence type="ECO:0000256" key="1">
    <source>
        <dbReference type="ARBA" id="ARBA00023015"/>
    </source>
</evidence>
<geneLocation type="plasmid" evidence="8">
    <name>pemeittgr7a</name>
</geneLocation>
<dbReference type="PRINTS" id="PR00038">
    <property type="entry name" value="HTHLUXR"/>
</dbReference>
<dbReference type="Gene3D" id="3.40.50.2300">
    <property type="match status" value="1"/>
</dbReference>
<dbReference type="AlphaFoldDB" id="A0A859QHV9"/>
<dbReference type="Pfam" id="PF00196">
    <property type="entry name" value="GerE"/>
    <property type="match status" value="1"/>
</dbReference>
<dbReference type="PROSITE" id="PS50043">
    <property type="entry name" value="HTH_LUXR_2"/>
    <property type="match status" value="1"/>
</dbReference>
<dbReference type="Gene3D" id="1.10.10.10">
    <property type="entry name" value="Winged helix-like DNA-binding domain superfamily/Winged helix DNA-binding domain"/>
    <property type="match status" value="1"/>
</dbReference>
<dbReference type="PANTHER" id="PTHR44688:SF16">
    <property type="entry name" value="DNA-BINDING TRANSCRIPTIONAL ACTIVATOR DEVR_DOSR"/>
    <property type="match status" value="1"/>
</dbReference>
<organism evidence="7 8">
    <name type="scientific">Sinorhizobium mexicanum</name>
    <dbReference type="NCBI Taxonomy" id="375549"/>
    <lineage>
        <taxon>Bacteria</taxon>
        <taxon>Pseudomonadati</taxon>
        <taxon>Pseudomonadota</taxon>
        <taxon>Alphaproteobacteria</taxon>
        <taxon>Hyphomicrobiales</taxon>
        <taxon>Rhizobiaceae</taxon>
        <taxon>Sinorhizobium/Ensifer group</taxon>
        <taxon>Sinorhizobium</taxon>
    </lineage>
</organism>
<keyword evidence="2" id="KW-0238">DNA-binding</keyword>
<dbReference type="SUPFAM" id="SSF52172">
    <property type="entry name" value="CheY-like"/>
    <property type="match status" value="1"/>
</dbReference>
<dbReference type="PROSITE" id="PS50110">
    <property type="entry name" value="RESPONSE_REGULATORY"/>
    <property type="match status" value="1"/>
</dbReference>
<dbReference type="EMBL" id="CP041239">
    <property type="protein sequence ID" value="QLL64144.1"/>
    <property type="molecule type" value="Genomic_DNA"/>
</dbReference>
<dbReference type="InterPro" id="IPR036388">
    <property type="entry name" value="WH-like_DNA-bd_sf"/>
</dbReference>
<evidence type="ECO:0000256" key="4">
    <source>
        <dbReference type="PROSITE-ProRule" id="PRU00169"/>
    </source>
</evidence>
<keyword evidence="3" id="KW-0804">Transcription</keyword>
<dbReference type="SMART" id="SM00421">
    <property type="entry name" value="HTH_LUXR"/>
    <property type="match status" value="1"/>
</dbReference>
<gene>
    <name evidence="7" type="ORF">FKV68_22145</name>
</gene>
<evidence type="ECO:0000256" key="3">
    <source>
        <dbReference type="ARBA" id="ARBA00023163"/>
    </source>
</evidence>
<keyword evidence="7" id="KW-0614">Plasmid</keyword>
<dbReference type="KEGG" id="emx:FKV68_22145"/>
<dbReference type="GO" id="GO:0003677">
    <property type="term" value="F:DNA binding"/>
    <property type="evidence" value="ECO:0007669"/>
    <property type="project" value="UniProtKB-KW"/>
</dbReference>
<dbReference type="CDD" id="cd17537">
    <property type="entry name" value="REC_FixJ"/>
    <property type="match status" value="1"/>
</dbReference>
<keyword evidence="8" id="KW-1185">Reference proteome</keyword>
<feature type="domain" description="HTH luxR-type" evidence="5">
    <location>
        <begin position="146"/>
        <end position="211"/>
    </location>
</feature>
<feature type="domain" description="Response regulatory" evidence="6">
    <location>
        <begin position="16"/>
        <end position="130"/>
    </location>
</feature>
<keyword evidence="4" id="KW-0597">Phosphoprotein</keyword>
<dbReference type="InterPro" id="IPR011006">
    <property type="entry name" value="CheY-like_superfamily"/>
</dbReference>
<sequence length="221" mass="24172">MSHTTTPPPSGMPEAIVLIVDDEEQVRSAIGGLVRSAGYRSVLYASAVDLLAKPIPEGVRCLVADIRLPLVSGLDLQSELAKRGERIPILFITGHGDIPMSVRAIKAGAVDFLPKPFRDQDILDAIAKALAEDMRLKELEEELISLRSRFESLTPREREVLQLASLGLLNKQIAAELGLSEITVKVHRGSAMRKMNARTLAHLVRMMEALERGALQVQTPV</sequence>
<dbReference type="InterPro" id="IPR001789">
    <property type="entry name" value="Sig_transdc_resp-reg_receiver"/>
</dbReference>
<dbReference type="CDD" id="cd06170">
    <property type="entry name" value="LuxR_C_like"/>
    <property type="match status" value="1"/>
</dbReference>
<keyword evidence="1" id="KW-0805">Transcription regulation</keyword>
<evidence type="ECO:0000256" key="2">
    <source>
        <dbReference type="ARBA" id="ARBA00023125"/>
    </source>
</evidence>
<feature type="modified residue" description="4-aspartylphosphate" evidence="4">
    <location>
        <position position="65"/>
    </location>
</feature>
<accession>A0A859QHV9</accession>
<reference evidence="7 8" key="1">
    <citation type="submission" date="2019-06" db="EMBL/GenBank/DDBJ databases">
        <title>Complete genome sequence of Ensifer mexicanus ITTG R7 isolated from nodules of Acacia angustissima (Mill.) Kuntze.</title>
        <authorList>
            <person name="Rincon-Rosales R."/>
            <person name="Rogel M.A."/>
            <person name="Guerrero G."/>
            <person name="Rincon-Molina C.I."/>
            <person name="Lopez-Lopez A."/>
            <person name="Martinez-Romero E."/>
        </authorList>
    </citation>
    <scope>NUCLEOTIDE SEQUENCE [LARGE SCALE GENOMIC DNA]</scope>
    <source>
        <strain evidence="7 8">ITTG R7</strain>
        <plasmid evidence="8">pemeittgr7a</plasmid>
    </source>
</reference>
<dbReference type="Pfam" id="PF00072">
    <property type="entry name" value="Response_reg"/>
    <property type="match status" value="1"/>
</dbReference>
<name>A0A859QHV9_9HYPH</name>
<dbReference type="PROSITE" id="PS00622">
    <property type="entry name" value="HTH_LUXR_1"/>
    <property type="match status" value="1"/>
</dbReference>
<dbReference type="GO" id="GO:0000160">
    <property type="term" value="P:phosphorelay signal transduction system"/>
    <property type="evidence" value="ECO:0007669"/>
    <property type="project" value="InterPro"/>
</dbReference>
<dbReference type="PANTHER" id="PTHR44688">
    <property type="entry name" value="DNA-BINDING TRANSCRIPTIONAL ACTIVATOR DEVR_DOSR"/>
    <property type="match status" value="1"/>
</dbReference>